<evidence type="ECO:0000256" key="5">
    <source>
        <dbReference type="ARBA" id="ARBA00023242"/>
    </source>
</evidence>
<evidence type="ECO:0000256" key="2">
    <source>
        <dbReference type="ARBA" id="ARBA00010991"/>
    </source>
</evidence>
<dbReference type="PROSITE" id="PS50966">
    <property type="entry name" value="ZF_SWIM"/>
    <property type="match status" value="1"/>
</dbReference>
<dbReference type="STRING" id="94128.A0A2A3ERR4"/>
<sequence length="422" mass="47623">MSVTEQSSINQTLNTFSFNTCDIKYAEFVYKVLKESAESFEKEQKFLDNVLLNLYNIFGDVFEKALELYEQERVTHIFPSENPGVAPHSDRNNSRYLVQIKGLSGTTYILFPDINYCICGSFRCQVLNNRSLFTCKHVLAAWLAAFQINNMYPEVEINSLVAKLGNLKTIVQLLKAINFKENATCFGTENGLKITVEDAKCMQASAYIPTHVFQIFNLKEDVIFKVNLNILVECLCMFWSNINCQGSSVALQLFYKGIGHPVTVLIEEDGIITDCSLKTQEPDELLDFHLEPENVLNKVVLQTELLKDILSELDSSSDLIELFLSPSPPFFRISTAGLAGICHIELPHDGELIDNFQCTSTATSSYKLTHIKPAMKALSCANKVSLRTDSFGLLCFQYMVKTDEGHTCYIEYYISPVIDPDE</sequence>
<keyword evidence="5" id="KW-0539">Nucleus</keyword>
<dbReference type="PANTHER" id="PTHR10870">
    <property type="entry name" value="CELL CYCLE CHECKPOINT PROTEIN RAD1"/>
    <property type="match status" value="1"/>
</dbReference>
<gene>
    <name evidence="8" type="ORF">APICC_03196</name>
</gene>
<dbReference type="SUPFAM" id="SSF55979">
    <property type="entry name" value="DNA clamp"/>
    <property type="match status" value="1"/>
</dbReference>
<dbReference type="GO" id="GO:0006281">
    <property type="term" value="P:DNA repair"/>
    <property type="evidence" value="ECO:0007669"/>
    <property type="project" value="UniProtKB-KW"/>
</dbReference>
<evidence type="ECO:0000313" key="9">
    <source>
        <dbReference type="Proteomes" id="UP000242457"/>
    </source>
</evidence>
<comment type="similarity">
    <text evidence="2">Belongs to the rad1 family.</text>
</comment>
<dbReference type="GO" id="GO:0000077">
    <property type="term" value="P:DNA damage checkpoint signaling"/>
    <property type="evidence" value="ECO:0007669"/>
    <property type="project" value="InterPro"/>
</dbReference>
<accession>A0A2A3ERR4</accession>
<evidence type="ECO:0000259" key="7">
    <source>
        <dbReference type="PROSITE" id="PS50966"/>
    </source>
</evidence>
<dbReference type="GO" id="GO:0008270">
    <property type="term" value="F:zinc ion binding"/>
    <property type="evidence" value="ECO:0007669"/>
    <property type="project" value="UniProtKB-KW"/>
</dbReference>
<keyword evidence="9" id="KW-1185">Reference proteome</keyword>
<dbReference type="Proteomes" id="UP000242457">
    <property type="component" value="Unassembled WGS sequence"/>
</dbReference>
<dbReference type="Pfam" id="PF02144">
    <property type="entry name" value="Rad1"/>
    <property type="match status" value="1"/>
</dbReference>
<comment type="subcellular location">
    <subcellularLocation>
        <location evidence="1">Nucleus</location>
    </subcellularLocation>
</comment>
<keyword evidence="3" id="KW-0227">DNA damage</keyword>
<dbReference type="InterPro" id="IPR046938">
    <property type="entry name" value="DNA_clamp_sf"/>
</dbReference>
<keyword evidence="6" id="KW-0862">Zinc</keyword>
<dbReference type="PRINTS" id="PR01245">
    <property type="entry name" value="RAD1REC1"/>
</dbReference>
<proteinExistence type="inferred from homology"/>
<dbReference type="InterPro" id="IPR003011">
    <property type="entry name" value="Cell_cycle_checkpoint_Rad1"/>
</dbReference>
<dbReference type="InterPro" id="IPR003021">
    <property type="entry name" value="Rad1_Rec1_Rad17"/>
</dbReference>
<evidence type="ECO:0000256" key="6">
    <source>
        <dbReference type="PROSITE-ProRule" id="PRU00325"/>
    </source>
</evidence>
<name>A0A2A3ERR4_APICC</name>
<dbReference type="PRINTS" id="PR01246">
    <property type="entry name" value="RAD1REPAIR"/>
</dbReference>
<dbReference type="EMBL" id="KZ288192">
    <property type="protein sequence ID" value="PBC34397.1"/>
    <property type="molecule type" value="Genomic_DNA"/>
</dbReference>
<dbReference type="Gene3D" id="3.70.10.10">
    <property type="match status" value="1"/>
</dbReference>
<evidence type="ECO:0000256" key="4">
    <source>
        <dbReference type="ARBA" id="ARBA00023204"/>
    </source>
</evidence>
<dbReference type="OrthoDB" id="337581at2759"/>
<organism evidence="8 9">
    <name type="scientific">Apis cerana cerana</name>
    <name type="common">Oriental honeybee</name>
    <dbReference type="NCBI Taxonomy" id="94128"/>
    <lineage>
        <taxon>Eukaryota</taxon>
        <taxon>Metazoa</taxon>
        <taxon>Ecdysozoa</taxon>
        <taxon>Arthropoda</taxon>
        <taxon>Hexapoda</taxon>
        <taxon>Insecta</taxon>
        <taxon>Pterygota</taxon>
        <taxon>Neoptera</taxon>
        <taxon>Endopterygota</taxon>
        <taxon>Hymenoptera</taxon>
        <taxon>Apocrita</taxon>
        <taxon>Aculeata</taxon>
        <taxon>Apoidea</taxon>
        <taxon>Anthophila</taxon>
        <taxon>Apidae</taxon>
        <taxon>Apis</taxon>
    </lineage>
</organism>
<evidence type="ECO:0000313" key="8">
    <source>
        <dbReference type="EMBL" id="PBC34397.1"/>
    </source>
</evidence>
<keyword evidence="4" id="KW-0234">DNA repair</keyword>
<dbReference type="AlphaFoldDB" id="A0A2A3ERR4"/>
<feature type="domain" description="SWIM-type" evidence="7">
    <location>
        <begin position="96"/>
        <end position="146"/>
    </location>
</feature>
<evidence type="ECO:0000256" key="1">
    <source>
        <dbReference type="ARBA" id="ARBA00004123"/>
    </source>
</evidence>
<dbReference type="GO" id="GO:0030896">
    <property type="term" value="C:checkpoint clamp complex"/>
    <property type="evidence" value="ECO:0007669"/>
    <property type="project" value="TreeGrafter"/>
</dbReference>
<dbReference type="InterPro" id="IPR007527">
    <property type="entry name" value="Znf_SWIM"/>
</dbReference>
<keyword evidence="6" id="KW-0863">Zinc-finger</keyword>
<dbReference type="CDD" id="cd00577">
    <property type="entry name" value="PCNA"/>
    <property type="match status" value="1"/>
</dbReference>
<evidence type="ECO:0000256" key="3">
    <source>
        <dbReference type="ARBA" id="ARBA00022763"/>
    </source>
</evidence>
<reference evidence="8 9" key="1">
    <citation type="submission" date="2014-07" db="EMBL/GenBank/DDBJ databases">
        <title>Genomic and transcriptomic analysis on Apis cerana provide comprehensive insights into honey bee biology.</title>
        <authorList>
            <person name="Diao Q."/>
            <person name="Sun L."/>
            <person name="Zheng H."/>
            <person name="Zheng H."/>
            <person name="Xu S."/>
            <person name="Wang S."/>
            <person name="Zeng Z."/>
            <person name="Hu F."/>
            <person name="Su S."/>
            <person name="Wu J."/>
        </authorList>
    </citation>
    <scope>NUCLEOTIDE SEQUENCE [LARGE SCALE GENOMIC DNA]</scope>
    <source>
        <tissue evidence="8">Pupae without intestine</tissue>
    </source>
</reference>
<protein>
    <submittedName>
        <fullName evidence="8">Cell cycle checkpoint protein RAD1</fullName>
    </submittedName>
</protein>
<keyword evidence="6" id="KW-0479">Metal-binding</keyword>
<dbReference type="PANTHER" id="PTHR10870:SF0">
    <property type="entry name" value="CELL CYCLE CHECKPOINT PROTEIN RAD1"/>
    <property type="match status" value="1"/>
</dbReference>